<reference evidence="1" key="1">
    <citation type="submission" date="2018-05" db="EMBL/GenBank/DDBJ databases">
        <authorList>
            <person name="Lanie J.A."/>
            <person name="Ng W.-L."/>
            <person name="Kazmierczak K.M."/>
            <person name="Andrzejewski T.M."/>
            <person name="Davidsen T.M."/>
            <person name="Wayne K.J."/>
            <person name="Tettelin H."/>
            <person name="Glass J.I."/>
            <person name="Rusch D."/>
            <person name="Podicherti R."/>
            <person name="Tsui H.-C.T."/>
            <person name="Winkler M.E."/>
        </authorList>
    </citation>
    <scope>NUCLEOTIDE SEQUENCE</scope>
</reference>
<gene>
    <name evidence="1" type="ORF">METZ01_LOCUS432037</name>
</gene>
<dbReference type="AlphaFoldDB" id="A0A382Y7F6"/>
<sequence length="29" mass="3485">VIKEHLEKVETQQFFTVFDISDYQGNQKL</sequence>
<accession>A0A382Y7F6</accession>
<proteinExistence type="predicted"/>
<feature type="non-terminal residue" evidence="1">
    <location>
        <position position="1"/>
    </location>
</feature>
<evidence type="ECO:0000313" key="1">
    <source>
        <dbReference type="EMBL" id="SVD79183.1"/>
    </source>
</evidence>
<organism evidence="1">
    <name type="scientific">marine metagenome</name>
    <dbReference type="NCBI Taxonomy" id="408172"/>
    <lineage>
        <taxon>unclassified sequences</taxon>
        <taxon>metagenomes</taxon>
        <taxon>ecological metagenomes</taxon>
    </lineage>
</organism>
<protein>
    <submittedName>
        <fullName evidence="1">Uncharacterized protein</fullName>
    </submittedName>
</protein>
<name>A0A382Y7F6_9ZZZZ</name>
<dbReference type="EMBL" id="UINC01173533">
    <property type="protein sequence ID" value="SVD79183.1"/>
    <property type="molecule type" value="Genomic_DNA"/>
</dbReference>